<dbReference type="AlphaFoldDB" id="A0A8J3J948"/>
<dbReference type="InterPro" id="IPR058396">
    <property type="entry name" value="DUF8083"/>
</dbReference>
<comment type="caution">
    <text evidence="2">The sequence shown here is derived from an EMBL/GenBank/DDBJ whole genome shotgun (WGS) entry which is preliminary data.</text>
</comment>
<reference evidence="2" key="1">
    <citation type="submission" date="2021-01" db="EMBL/GenBank/DDBJ databases">
        <title>Whole genome shotgun sequence of Actinocatenispora rupis NBRC 107355.</title>
        <authorList>
            <person name="Komaki H."/>
            <person name="Tamura T."/>
        </authorList>
    </citation>
    <scope>NUCLEOTIDE SEQUENCE</scope>
    <source>
        <strain evidence="2">NBRC 107355</strain>
    </source>
</reference>
<dbReference type="RefSeq" id="WP_203661488.1">
    <property type="nucleotide sequence ID" value="NZ_BAAAZM010000014.1"/>
</dbReference>
<organism evidence="2 3">
    <name type="scientific">Actinocatenispora rupis</name>
    <dbReference type="NCBI Taxonomy" id="519421"/>
    <lineage>
        <taxon>Bacteria</taxon>
        <taxon>Bacillati</taxon>
        <taxon>Actinomycetota</taxon>
        <taxon>Actinomycetes</taxon>
        <taxon>Micromonosporales</taxon>
        <taxon>Micromonosporaceae</taxon>
        <taxon>Actinocatenispora</taxon>
    </lineage>
</organism>
<sequence length="293" mass="32855">MPPFASYLRVYEPLVAFERARQQHWRRYLTAGRAVPQAVGPFRQRRTVLEALGAGWTRLPELPDEAYALADGDMTLVCPWDLRVQVAQAALSAREGVPEAIADAFVPPALTATAERVVSDWRTAADPLGDQVRPGRHASGSALGHDQLLHELVSGWSVPARWFAFVEYDERRVALSAGERHLRYRTSMARARRRAHRALAVLKRVMGATAPITVSMETDARWLEEFHPRSVVELDYGGLVYLLGDRELLDDDSPQVVADTLAALARDDAQAAGELYSGLLERWRKVQLRERRN</sequence>
<evidence type="ECO:0000313" key="2">
    <source>
        <dbReference type="EMBL" id="GID13966.1"/>
    </source>
</evidence>
<protein>
    <recommendedName>
        <fullName evidence="1">DUF8083 domain-containing protein</fullName>
    </recommendedName>
</protein>
<keyword evidence="3" id="KW-1185">Reference proteome</keyword>
<evidence type="ECO:0000259" key="1">
    <source>
        <dbReference type="Pfam" id="PF26312"/>
    </source>
</evidence>
<name>A0A8J3J948_9ACTN</name>
<gene>
    <name evidence="2" type="ORF">Aru02nite_48550</name>
</gene>
<dbReference type="EMBL" id="BOMB01000028">
    <property type="protein sequence ID" value="GID13966.1"/>
    <property type="molecule type" value="Genomic_DNA"/>
</dbReference>
<proteinExistence type="predicted"/>
<evidence type="ECO:0000313" key="3">
    <source>
        <dbReference type="Proteomes" id="UP000612808"/>
    </source>
</evidence>
<dbReference type="Proteomes" id="UP000612808">
    <property type="component" value="Unassembled WGS sequence"/>
</dbReference>
<dbReference type="Pfam" id="PF26312">
    <property type="entry name" value="DUF8083"/>
    <property type="match status" value="1"/>
</dbReference>
<feature type="domain" description="DUF8083" evidence="1">
    <location>
        <begin position="4"/>
        <end position="290"/>
    </location>
</feature>
<accession>A0A8J3J948</accession>